<evidence type="ECO:0000313" key="1">
    <source>
        <dbReference type="EMBL" id="KAG7050771.1"/>
    </source>
</evidence>
<comment type="caution">
    <text evidence="1">The sequence shown here is derived from an EMBL/GenBank/DDBJ whole genome shotgun (WGS) entry which is preliminary data.</text>
</comment>
<feature type="non-terminal residue" evidence="1">
    <location>
        <position position="19"/>
    </location>
</feature>
<dbReference type="Proteomes" id="UP000699042">
    <property type="component" value="Unassembled WGS sequence"/>
</dbReference>
<sequence length="19" mass="2305">MRFYTRQAHPFPETIGHES</sequence>
<dbReference type="EMBL" id="JAESDN010000005">
    <property type="protein sequence ID" value="KAG7050771.1"/>
    <property type="molecule type" value="Genomic_DNA"/>
</dbReference>
<keyword evidence="2" id="KW-1185">Reference proteome</keyword>
<accession>A0A9P7R8V2</accession>
<dbReference type="AlphaFoldDB" id="A0A9P7R8V2"/>
<name>A0A9P7R8V2_9PEZI</name>
<proteinExistence type="predicted"/>
<protein>
    <submittedName>
        <fullName evidence="1">Uncharacterized protein</fullName>
    </submittedName>
</protein>
<evidence type="ECO:0000313" key="2">
    <source>
        <dbReference type="Proteomes" id="UP000699042"/>
    </source>
</evidence>
<organism evidence="1 2">
    <name type="scientific">Colletotrichum scovillei</name>
    <dbReference type="NCBI Taxonomy" id="1209932"/>
    <lineage>
        <taxon>Eukaryota</taxon>
        <taxon>Fungi</taxon>
        <taxon>Dikarya</taxon>
        <taxon>Ascomycota</taxon>
        <taxon>Pezizomycotina</taxon>
        <taxon>Sordariomycetes</taxon>
        <taxon>Hypocreomycetidae</taxon>
        <taxon>Glomerellales</taxon>
        <taxon>Glomerellaceae</taxon>
        <taxon>Colletotrichum</taxon>
        <taxon>Colletotrichum acutatum species complex</taxon>
    </lineage>
</organism>
<reference evidence="1" key="1">
    <citation type="submission" date="2021-05" db="EMBL/GenBank/DDBJ databases">
        <title>Comparative genomics of three Colletotrichum scovillei strains and genetic complementation revealed genes involved fungal growth and virulence on chili pepper.</title>
        <authorList>
            <person name="Hsieh D.-K."/>
            <person name="Chuang S.-C."/>
            <person name="Chen C.-Y."/>
            <person name="Chao Y.-T."/>
            <person name="Lu M.-Y.J."/>
            <person name="Lee M.-H."/>
            <person name="Shih M.-C."/>
        </authorList>
    </citation>
    <scope>NUCLEOTIDE SEQUENCE</scope>
    <source>
        <strain evidence="1">Coll-153</strain>
    </source>
</reference>
<gene>
    <name evidence="1" type="ORF">JMJ77_013511</name>
</gene>